<keyword evidence="6" id="KW-0597">Phosphoprotein</keyword>
<dbReference type="GO" id="GO:0000493">
    <property type="term" value="P:box H/ACA snoRNP assembly"/>
    <property type="evidence" value="ECO:0007669"/>
    <property type="project" value="InterPro"/>
</dbReference>
<feature type="compositionally biased region" description="Low complexity" evidence="9">
    <location>
        <begin position="161"/>
        <end position="184"/>
    </location>
</feature>
<feature type="region of interest" description="Disordered" evidence="9">
    <location>
        <begin position="551"/>
        <end position="592"/>
    </location>
</feature>
<dbReference type="OrthoDB" id="21550at2759"/>
<feature type="region of interest" description="Disordered" evidence="9">
    <location>
        <begin position="110"/>
        <end position="218"/>
    </location>
</feature>
<keyword evidence="4" id="KW-0690">Ribosome biogenesis</keyword>
<dbReference type="Proteomes" id="UP000504615">
    <property type="component" value="Unplaced"/>
</dbReference>
<feature type="compositionally biased region" description="Acidic residues" evidence="9">
    <location>
        <begin position="151"/>
        <end position="160"/>
    </location>
</feature>
<name>A0A6I9W835_9HYME</name>
<evidence type="ECO:0000256" key="7">
    <source>
        <dbReference type="ARBA" id="ARBA00022884"/>
    </source>
</evidence>
<evidence type="ECO:0000313" key="11">
    <source>
        <dbReference type="RefSeq" id="XP_011634847.1"/>
    </source>
</evidence>
<dbReference type="GO" id="GO:0005634">
    <property type="term" value="C:nucleus"/>
    <property type="evidence" value="ECO:0007669"/>
    <property type="project" value="UniProtKB-SubCell"/>
</dbReference>
<keyword evidence="10" id="KW-1185">Reference proteome</keyword>
<dbReference type="RefSeq" id="XP_011634847.1">
    <property type="nucleotide sequence ID" value="XM_011636545.2"/>
</dbReference>
<dbReference type="GO" id="GO:0003723">
    <property type="term" value="F:RNA binding"/>
    <property type="evidence" value="ECO:0007669"/>
    <property type="project" value="UniProtKB-KW"/>
</dbReference>
<comment type="similarity">
    <text evidence="2">Belongs to the NAF1 family.</text>
</comment>
<keyword evidence="11" id="KW-0687">Ribonucleoprotein</keyword>
<dbReference type="AlphaFoldDB" id="A0A6I9W835"/>
<evidence type="ECO:0000256" key="8">
    <source>
        <dbReference type="ARBA" id="ARBA00023242"/>
    </source>
</evidence>
<dbReference type="Pfam" id="PF04410">
    <property type="entry name" value="Gar1"/>
    <property type="match status" value="1"/>
</dbReference>
<protein>
    <recommendedName>
        <fullName evidence="3">H/ACA ribonucleoprotein complex non-core subunit NAF1</fullName>
    </recommendedName>
</protein>
<feature type="region of interest" description="Disordered" evidence="9">
    <location>
        <begin position="352"/>
        <end position="407"/>
    </location>
</feature>
<feature type="compositionally biased region" description="Pro residues" evidence="9">
    <location>
        <begin position="551"/>
        <end position="567"/>
    </location>
</feature>
<feature type="compositionally biased region" description="Low complexity" evidence="9">
    <location>
        <begin position="356"/>
        <end position="378"/>
    </location>
</feature>
<reference evidence="11" key="1">
    <citation type="submission" date="2025-08" db="UniProtKB">
        <authorList>
            <consortium name="RefSeq"/>
        </authorList>
    </citation>
    <scope>IDENTIFICATION</scope>
</reference>
<evidence type="ECO:0000256" key="1">
    <source>
        <dbReference type="ARBA" id="ARBA00004123"/>
    </source>
</evidence>
<dbReference type="GO" id="GO:0001522">
    <property type="term" value="P:pseudouridine synthesis"/>
    <property type="evidence" value="ECO:0007669"/>
    <property type="project" value="InterPro"/>
</dbReference>
<evidence type="ECO:0000313" key="10">
    <source>
        <dbReference type="Proteomes" id="UP000504615"/>
    </source>
</evidence>
<dbReference type="InterPro" id="IPR009000">
    <property type="entry name" value="Transl_B-barrel_sf"/>
</dbReference>
<evidence type="ECO:0000256" key="2">
    <source>
        <dbReference type="ARBA" id="ARBA00009801"/>
    </source>
</evidence>
<dbReference type="Gene3D" id="2.40.10.230">
    <property type="entry name" value="Probable tRNA pseudouridine synthase domain"/>
    <property type="match status" value="1"/>
</dbReference>
<feature type="compositionally biased region" description="Basic and acidic residues" evidence="9">
    <location>
        <begin position="380"/>
        <end position="400"/>
    </location>
</feature>
<keyword evidence="7" id="KW-0694">RNA-binding</keyword>
<dbReference type="InterPro" id="IPR038664">
    <property type="entry name" value="Gar1/Naf1_Cbf5-bd_sf"/>
</dbReference>
<dbReference type="GO" id="GO:0006364">
    <property type="term" value="P:rRNA processing"/>
    <property type="evidence" value="ECO:0007669"/>
    <property type="project" value="UniProtKB-KW"/>
</dbReference>
<feature type="compositionally biased region" description="Basic and acidic residues" evidence="9">
    <location>
        <begin position="110"/>
        <end position="133"/>
    </location>
</feature>
<comment type="subcellular location">
    <subcellularLocation>
        <location evidence="1">Nucleus</location>
    </subcellularLocation>
</comment>
<proteinExistence type="inferred from homology"/>
<feature type="compositionally biased region" description="Polar residues" evidence="9">
    <location>
        <begin position="571"/>
        <end position="581"/>
    </location>
</feature>
<feature type="compositionally biased region" description="Basic residues" evidence="9">
    <location>
        <begin position="197"/>
        <end position="207"/>
    </location>
</feature>
<dbReference type="InterPro" id="IPR007504">
    <property type="entry name" value="H/ACA_rnp_Gar1/Naf1"/>
</dbReference>
<gene>
    <name evidence="11" type="primary">LOC105425682</name>
</gene>
<evidence type="ECO:0000256" key="6">
    <source>
        <dbReference type="ARBA" id="ARBA00022553"/>
    </source>
</evidence>
<organism evidence="10 11">
    <name type="scientific">Pogonomyrmex barbatus</name>
    <name type="common">red harvester ant</name>
    <dbReference type="NCBI Taxonomy" id="144034"/>
    <lineage>
        <taxon>Eukaryota</taxon>
        <taxon>Metazoa</taxon>
        <taxon>Ecdysozoa</taxon>
        <taxon>Arthropoda</taxon>
        <taxon>Hexapoda</taxon>
        <taxon>Insecta</taxon>
        <taxon>Pterygota</taxon>
        <taxon>Neoptera</taxon>
        <taxon>Endopterygota</taxon>
        <taxon>Hymenoptera</taxon>
        <taxon>Apocrita</taxon>
        <taxon>Aculeata</taxon>
        <taxon>Formicoidea</taxon>
        <taxon>Formicidae</taxon>
        <taxon>Myrmicinae</taxon>
        <taxon>Pogonomyrmex</taxon>
    </lineage>
</organism>
<keyword evidence="5" id="KW-0698">rRNA processing</keyword>
<evidence type="ECO:0000256" key="9">
    <source>
        <dbReference type="SAM" id="MobiDB-lite"/>
    </source>
</evidence>
<dbReference type="PANTHER" id="PTHR31633:SF1">
    <property type="entry name" value="H_ACA RIBONUCLEOPROTEIN COMPLEX NON-CORE SUBUNIT NAF1"/>
    <property type="match status" value="1"/>
</dbReference>
<feature type="compositionally biased region" description="Polar residues" evidence="9">
    <location>
        <begin position="134"/>
        <end position="147"/>
    </location>
</feature>
<keyword evidence="8" id="KW-0539">Nucleus</keyword>
<dbReference type="GeneID" id="105425682"/>
<sequence length="592" mass="67929">MNAHMDIDRNETNEKTAHDMDNIQNILPSDEHCSELKLFWQCNIEKLTENEKERCSRSPKSSDEELSKKDIINDCDAFTRKIIQSTQEINLEIQVPTTNNELNNKKQAESLFLKEPKYDSNSDAEETKAETENQHTMPQIQNLQQYRTADLCEDDSDDDFSNTTSNRSSSSSSSSDSNSNSNNDSDNDEDINISDNRKKKVNKKKKKQNYDDDDDDDLPIEDLHITVSEYLCNLLGEINRIVGRKIVIKPKPSERTLDLDTILFLNKGKKALGKIIDVMGKVSEPEYIVLKDIQDIKDNGIEKGVEVYYCPNAKHTNYVFLSELIKIKGCDANDDEPVFSDDEQESIYEKLKQKNKNSSNTSKRFCKNPNRSQSNSSNKNRKDQFQRHDSEEERQQEGESSHFNSTQNWPYSYHYPGTSQQYSYQNPTYWQPMSSNINIMCNGPYVQHMYNEQYMQYGNYNPNNSEQHYQGTNPNFQSNMHQHFRFPFNAAPRFNSAFPPENMTYTRFSNASYPYMNMTSYPTCTQSLISSDTSIPITNANAYWSAPPPFPPFSLHPPPPPPPPRHSLPPSTITSSNTSDATIIGPSDSPMT</sequence>
<dbReference type="PANTHER" id="PTHR31633">
    <property type="entry name" value="H/ACA RIBONUCLEOPROTEIN COMPLEX NON-CORE SUBUNIT NAF1"/>
    <property type="match status" value="1"/>
</dbReference>
<dbReference type="InterPro" id="IPR040309">
    <property type="entry name" value="Naf1"/>
</dbReference>
<dbReference type="GO" id="GO:0005732">
    <property type="term" value="C:sno(s)RNA-containing ribonucleoprotein complex"/>
    <property type="evidence" value="ECO:0007669"/>
    <property type="project" value="InterPro"/>
</dbReference>
<evidence type="ECO:0000256" key="4">
    <source>
        <dbReference type="ARBA" id="ARBA00022517"/>
    </source>
</evidence>
<accession>A0A6I9W835</accession>
<evidence type="ECO:0000256" key="3">
    <source>
        <dbReference type="ARBA" id="ARBA00021438"/>
    </source>
</evidence>
<evidence type="ECO:0000256" key="5">
    <source>
        <dbReference type="ARBA" id="ARBA00022552"/>
    </source>
</evidence>
<dbReference type="SUPFAM" id="SSF50447">
    <property type="entry name" value="Translation proteins"/>
    <property type="match status" value="1"/>
</dbReference>